<protein>
    <submittedName>
        <fullName evidence="7">Ferrous iron permease EfeU</fullName>
    </submittedName>
</protein>
<sequence length="278" mass="29518">MLFANLLIGLREGLEASMVVMILAAFLVKSRQRRLLQWVWVGVLAALAVTVGAFLIIHFGTKTLTSLGQELVGGISSLIAVGLVSYLLLWMRGADKNMSRVLNDKMETAAASGPLAVIVLAFTAVAREGIETALLVFDTFAYGDTVKPALGLSVGIAIAIVVTLLMYRGAIRINLSVFFRITGVLLIVVAAGILRYGINDLQEAGVLPGLNTLAFNVADVIPPGSPLAVFLEGMFNLVPAPTLLSMIAWAIYLIVALWLFLRPLPAPSSAQKGTSTNA</sequence>
<evidence type="ECO:0000256" key="2">
    <source>
        <dbReference type="ARBA" id="ARBA00008333"/>
    </source>
</evidence>
<dbReference type="NCBIfam" id="NF041756">
    <property type="entry name" value="EfeU"/>
    <property type="match status" value="1"/>
</dbReference>
<comment type="subcellular location">
    <subcellularLocation>
        <location evidence="1">Membrane</location>
        <topology evidence="1">Multi-pass membrane protein</topology>
    </subcellularLocation>
</comment>
<evidence type="ECO:0000313" key="7">
    <source>
        <dbReference type="EMBL" id="WCZ32184.1"/>
    </source>
</evidence>
<reference evidence="7 8" key="1">
    <citation type="submission" date="2020-10" db="EMBL/GenBank/DDBJ databases">
        <title>Complete genome sequence of Corynebacterium massiliense DSM 45435, type strain of Corynebacterium massiliense.</title>
        <authorList>
            <person name="Busche T."/>
            <person name="Kalinowski J."/>
            <person name="Ruckert C."/>
        </authorList>
    </citation>
    <scope>NUCLEOTIDE SEQUENCE [LARGE SCALE GENOMIC DNA]</scope>
    <source>
        <strain evidence="7 8">DSM 45435</strain>
    </source>
</reference>
<keyword evidence="8" id="KW-1185">Reference proteome</keyword>
<evidence type="ECO:0000256" key="3">
    <source>
        <dbReference type="ARBA" id="ARBA00022692"/>
    </source>
</evidence>
<dbReference type="EMBL" id="CP063189">
    <property type="protein sequence ID" value="WCZ32184.1"/>
    <property type="molecule type" value="Genomic_DNA"/>
</dbReference>
<dbReference type="Pfam" id="PF03239">
    <property type="entry name" value="FTR1"/>
    <property type="match status" value="1"/>
</dbReference>
<keyword evidence="5 6" id="KW-0472">Membrane</keyword>
<feature type="transmembrane region" description="Helical" evidence="6">
    <location>
        <begin position="146"/>
        <end position="165"/>
    </location>
</feature>
<proteinExistence type="inferred from homology"/>
<evidence type="ECO:0000256" key="1">
    <source>
        <dbReference type="ARBA" id="ARBA00004141"/>
    </source>
</evidence>
<dbReference type="PANTHER" id="PTHR31632">
    <property type="entry name" value="IRON TRANSPORTER FTH1"/>
    <property type="match status" value="1"/>
</dbReference>
<feature type="transmembrane region" description="Helical" evidence="6">
    <location>
        <begin position="177"/>
        <end position="198"/>
    </location>
</feature>
<name>A0ABY7U6J0_9CORY</name>
<dbReference type="InterPro" id="IPR004923">
    <property type="entry name" value="FTR1/Fip1/EfeU"/>
</dbReference>
<feature type="transmembrane region" description="Helical" evidence="6">
    <location>
        <begin position="109"/>
        <end position="126"/>
    </location>
</feature>
<evidence type="ECO:0000256" key="6">
    <source>
        <dbReference type="SAM" id="Phobius"/>
    </source>
</evidence>
<accession>A0ABY7U6J0</accession>
<evidence type="ECO:0000256" key="5">
    <source>
        <dbReference type="ARBA" id="ARBA00023136"/>
    </source>
</evidence>
<evidence type="ECO:0000256" key="4">
    <source>
        <dbReference type="ARBA" id="ARBA00022989"/>
    </source>
</evidence>
<feature type="transmembrane region" description="Helical" evidence="6">
    <location>
        <begin position="35"/>
        <end position="59"/>
    </location>
</feature>
<dbReference type="PANTHER" id="PTHR31632:SF2">
    <property type="entry name" value="PLASMA MEMBRANE IRON PERMEASE"/>
    <property type="match status" value="1"/>
</dbReference>
<dbReference type="Proteomes" id="UP001220064">
    <property type="component" value="Chromosome"/>
</dbReference>
<evidence type="ECO:0000313" key="8">
    <source>
        <dbReference type="Proteomes" id="UP001220064"/>
    </source>
</evidence>
<dbReference type="RefSeq" id="WP_022862795.1">
    <property type="nucleotide sequence ID" value="NZ_ATVG01000004.1"/>
</dbReference>
<feature type="transmembrane region" description="Helical" evidence="6">
    <location>
        <begin position="71"/>
        <end position="89"/>
    </location>
</feature>
<feature type="transmembrane region" description="Helical" evidence="6">
    <location>
        <begin position="6"/>
        <end position="28"/>
    </location>
</feature>
<keyword evidence="4 6" id="KW-1133">Transmembrane helix</keyword>
<keyword evidence="3 6" id="KW-0812">Transmembrane</keyword>
<gene>
    <name evidence="7" type="primary">efeU</name>
    <name evidence="7" type="ORF">CMASS_03655</name>
</gene>
<organism evidence="7 8">
    <name type="scientific">Corynebacterium massiliense DSM 45435</name>
    <dbReference type="NCBI Taxonomy" id="1121364"/>
    <lineage>
        <taxon>Bacteria</taxon>
        <taxon>Bacillati</taxon>
        <taxon>Actinomycetota</taxon>
        <taxon>Actinomycetes</taxon>
        <taxon>Mycobacteriales</taxon>
        <taxon>Corynebacteriaceae</taxon>
        <taxon>Corynebacterium</taxon>
    </lineage>
</organism>
<comment type="similarity">
    <text evidence="2">Belongs to the oxidase-dependent Fe transporter (OFeT) (TC 9.A.10.1) family.</text>
</comment>
<feature type="transmembrane region" description="Helical" evidence="6">
    <location>
        <begin position="243"/>
        <end position="261"/>
    </location>
</feature>